<keyword evidence="8" id="KW-1185">Reference proteome</keyword>
<proteinExistence type="predicted"/>
<protein>
    <submittedName>
        <fullName evidence="7">Tetracycline repressor protein class B from transposon Tn10</fullName>
    </submittedName>
</protein>
<keyword evidence="2" id="KW-0805">Transcription regulation</keyword>
<sequence length="227" mass="24782">MAGRPRSGAERLTRSGIVAAAIDLADAHDLAALSMRSVARQLGVMPMSLYNHVANKEELLDGMVDAVFAEFYAPVPGAEWRSEVRRRAVTARDALKRHPWAVGLMDSRRNAGYETLLHHDAVIGCLREAGFSLTLTGHAFAVLDAHLYGFLIQEVSMPFQPGQDLAELANQIVAALPEGQLPYFREFTIEHALQPGYDFGDEFEVGLDLVLDGLAQQLAVADRGRAS</sequence>
<dbReference type="GO" id="GO:0003700">
    <property type="term" value="F:DNA-binding transcription factor activity"/>
    <property type="evidence" value="ECO:0007669"/>
    <property type="project" value="TreeGrafter"/>
</dbReference>
<dbReference type="InterPro" id="IPR003012">
    <property type="entry name" value="Tet_transcr_reg_TetR"/>
</dbReference>
<dbReference type="STRING" id="1300347.I601_3581"/>
<evidence type="ECO:0000259" key="6">
    <source>
        <dbReference type="PROSITE" id="PS50977"/>
    </source>
</evidence>
<dbReference type="InterPro" id="IPR001647">
    <property type="entry name" value="HTH_TetR"/>
</dbReference>
<evidence type="ECO:0000256" key="5">
    <source>
        <dbReference type="PROSITE-ProRule" id="PRU00335"/>
    </source>
</evidence>
<keyword evidence="3 5" id="KW-0238">DNA-binding</keyword>
<evidence type="ECO:0000313" key="8">
    <source>
        <dbReference type="Proteomes" id="UP000077868"/>
    </source>
</evidence>
<dbReference type="InterPro" id="IPR036271">
    <property type="entry name" value="Tet_transcr_reg_TetR-rel_C_sf"/>
</dbReference>
<feature type="domain" description="HTH tetR-type" evidence="6">
    <location>
        <begin position="11"/>
        <end position="71"/>
    </location>
</feature>
<dbReference type="OrthoDB" id="329481at2"/>
<dbReference type="PRINTS" id="PR00400">
    <property type="entry name" value="TETREPRESSOR"/>
</dbReference>
<dbReference type="SUPFAM" id="SSF48498">
    <property type="entry name" value="Tetracyclin repressor-like, C-terminal domain"/>
    <property type="match status" value="1"/>
</dbReference>
<gene>
    <name evidence="7" type="primary">tetR_3</name>
    <name evidence="7" type="ORF">I601_3581</name>
</gene>
<dbReference type="Gene3D" id="1.10.357.10">
    <property type="entry name" value="Tetracycline Repressor, domain 2"/>
    <property type="match status" value="1"/>
</dbReference>
<name>A0A1A9GNT2_9ACTN</name>
<dbReference type="PROSITE" id="PS50977">
    <property type="entry name" value="HTH_TETR_2"/>
    <property type="match status" value="1"/>
</dbReference>
<dbReference type="InterPro" id="IPR004111">
    <property type="entry name" value="Repressor_TetR_C"/>
</dbReference>
<evidence type="ECO:0000256" key="3">
    <source>
        <dbReference type="ARBA" id="ARBA00023125"/>
    </source>
</evidence>
<accession>A0A1A9GNT2</accession>
<dbReference type="RefSeq" id="WP_068112684.1">
    <property type="nucleotide sequence ID" value="NZ_CP015079.1"/>
</dbReference>
<dbReference type="InterPro" id="IPR009057">
    <property type="entry name" value="Homeodomain-like_sf"/>
</dbReference>
<dbReference type="InterPro" id="IPR050109">
    <property type="entry name" value="HTH-type_TetR-like_transc_reg"/>
</dbReference>
<feature type="DNA-binding region" description="H-T-H motif" evidence="5">
    <location>
        <begin position="34"/>
        <end position="53"/>
    </location>
</feature>
<dbReference type="GO" id="GO:0046677">
    <property type="term" value="P:response to antibiotic"/>
    <property type="evidence" value="ECO:0007669"/>
    <property type="project" value="InterPro"/>
</dbReference>
<dbReference type="Proteomes" id="UP000077868">
    <property type="component" value="Chromosome"/>
</dbReference>
<dbReference type="AlphaFoldDB" id="A0A1A9GNT2"/>
<dbReference type="Gene3D" id="1.10.10.60">
    <property type="entry name" value="Homeodomain-like"/>
    <property type="match status" value="1"/>
</dbReference>
<evidence type="ECO:0000313" key="7">
    <source>
        <dbReference type="EMBL" id="ANH39987.1"/>
    </source>
</evidence>
<dbReference type="PANTHER" id="PTHR30055:SF151">
    <property type="entry name" value="TRANSCRIPTIONAL REGULATORY PROTEIN"/>
    <property type="match status" value="1"/>
</dbReference>
<evidence type="ECO:0000256" key="4">
    <source>
        <dbReference type="ARBA" id="ARBA00023163"/>
    </source>
</evidence>
<dbReference type="Pfam" id="PF02909">
    <property type="entry name" value="TetR_C_1"/>
    <property type="match status" value="1"/>
</dbReference>
<keyword evidence="4" id="KW-0804">Transcription</keyword>
<reference evidence="7 8" key="1">
    <citation type="submission" date="2016-03" db="EMBL/GenBank/DDBJ databases">
        <title>Complete genome sequence of a soil Actinobacterium, Nocardioides dokdonensis FR1436.</title>
        <authorList>
            <person name="Kwon S.-K."/>
            <person name="Kim K."/>
            <person name="Kim J.F."/>
        </authorList>
    </citation>
    <scope>NUCLEOTIDE SEQUENCE [LARGE SCALE GENOMIC DNA]</scope>
    <source>
        <strain evidence="7 8">FR1436</strain>
    </source>
</reference>
<organism evidence="7 8">
    <name type="scientific">Nocardioides dokdonensis FR1436</name>
    <dbReference type="NCBI Taxonomy" id="1300347"/>
    <lineage>
        <taxon>Bacteria</taxon>
        <taxon>Bacillati</taxon>
        <taxon>Actinomycetota</taxon>
        <taxon>Actinomycetes</taxon>
        <taxon>Propionibacteriales</taxon>
        <taxon>Nocardioidaceae</taxon>
        <taxon>Nocardioides</taxon>
    </lineage>
</organism>
<dbReference type="GO" id="GO:0045892">
    <property type="term" value="P:negative regulation of DNA-templated transcription"/>
    <property type="evidence" value="ECO:0007669"/>
    <property type="project" value="InterPro"/>
</dbReference>
<dbReference type="SUPFAM" id="SSF46689">
    <property type="entry name" value="Homeodomain-like"/>
    <property type="match status" value="1"/>
</dbReference>
<dbReference type="Pfam" id="PF00440">
    <property type="entry name" value="TetR_N"/>
    <property type="match status" value="1"/>
</dbReference>
<dbReference type="PATRIC" id="fig|1300347.3.peg.3591"/>
<evidence type="ECO:0000256" key="1">
    <source>
        <dbReference type="ARBA" id="ARBA00022491"/>
    </source>
</evidence>
<dbReference type="KEGG" id="ndk:I601_3581"/>
<keyword evidence="1" id="KW-0678">Repressor</keyword>
<evidence type="ECO:0000256" key="2">
    <source>
        <dbReference type="ARBA" id="ARBA00023015"/>
    </source>
</evidence>
<dbReference type="GO" id="GO:0000976">
    <property type="term" value="F:transcription cis-regulatory region binding"/>
    <property type="evidence" value="ECO:0007669"/>
    <property type="project" value="TreeGrafter"/>
</dbReference>
<dbReference type="EMBL" id="CP015079">
    <property type="protein sequence ID" value="ANH39987.1"/>
    <property type="molecule type" value="Genomic_DNA"/>
</dbReference>
<dbReference type="PANTHER" id="PTHR30055">
    <property type="entry name" value="HTH-TYPE TRANSCRIPTIONAL REGULATOR RUTR"/>
    <property type="match status" value="1"/>
</dbReference>